<keyword evidence="2" id="KW-1185">Reference proteome</keyword>
<evidence type="ECO:0000313" key="1">
    <source>
        <dbReference type="EMBL" id="GGH35352.1"/>
    </source>
</evidence>
<organism evidence="1 2">
    <name type="scientific">Microbacterium album</name>
    <dbReference type="NCBI Taxonomy" id="2053191"/>
    <lineage>
        <taxon>Bacteria</taxon>
        <taxon>Bacillati</taxon>
        <taxon>Actinomycetota</taxon>
        <taxon>Actinomycetes</taxon>
        <taxon>Micrococcales</taxon>
        <taxon>Microbacteriaceae</taxon>
        <taxon>Microbacterium</taxon>
    </lineage>
</organism>
<accession>A0A917MK89</accession>
<dbReference type="AlphaFoldDB" id="A0A917MK89"/>
<gene>
    <name evidence="1" type="ORF">GCM10010921_03690</name>
</gene>
<dbReference type="RefSeq" id="WP_188754531.1">
    <property type="nucleotide sequence ID" value="NZ_BMJY01000001.1"/>
</dbReference>
<reference evidence="1" key="2">
    <citation type="submission" date="2020-09" db="EMBL/GenBank/DDBJ databases">
        <authorList>
            <person name="Sun Q."/>
            <person name="Zhou Y."/>
        </authorList>
    </citation>
    <scope>NUCLEOTIDE SEQUENCE</scope>
    <source>
        <strain evidence="1">CGMCC 1.15794</strain>
    </source>
</reference>
<name>A0A917MK89_9MICO</name>
<protein>
    <submittedName>
        <fullName evidence="1">Uncharacterized protein</fullName>
    </submittedName>
</protein>
<dbReference type="Proteomes" id="UP000657592">
    <property type="component" value="Unassembled WGS sequence"/>
</dbReference>
<comment type="caution">
    <text evidence="1">The sequence shown here is derived from an EMBL/GenBank/DDBJ whole genome shotgun (WGS) entry which is preliminary data.</text>
</comment>
<evidence type="ECO:0000313" key="2">
    <source>
        <dbReference type="Proteomes" id="UP000657592"/>
    </source>
</evidence>
<proteinExistence type="predicted"/>
<reference evidence="1" key="1">
    <citation type="journal article" date="2014" name="Int. J. Syst. Evol. Microbiol.">
        <title>Complete genome sequence of Corynebacterium casei LMG S-19264T (=DSM 44701T), isolated from a smear-ripened cheese.</title>
        <authorList>
            <consortium name="US DOE Joint Genome Institute (JGI-PGF)"/>
            <person name="Walter F."/>
            <person name="Albersmeier A."/>
            <person name="Kalinowski J."/>
            <person name="Ruckert C."/>
        </authorList>
    </citation>
    <scope>NUCLEOTIDE SEQUENCE</scope>
    <source>
        <strain evidence="1">CGMCC 1.15794</strain>
    </source>
</reference>
<dbReference type="EMBL" id="BMJY01000001">
    <property type="protein sequence ID" value="GGH35352.1"/>
    <property type="molecule type" value="Genomic_DNA"/>
</dbReference>
<sequence length="99" mass="10249">MFTLLSVLAPLGIIAGTYLLTGPEPSALAAAAILSLGAAWLPTSTRSLASELLRMVAPRPPVPRRRSAVIPAVVLRLAESPGIPGAVRSRAPSRFRVAA</sequence>